<sequence length="185" mass="21459">MDKVKPRSDRWKLPRRRSMDDFLYETSRFQLPNFKDLEKWSNRVVNNLVYYQTNYLYICIAITLIVSLLHPMKMMIGVISMMAIWGECAYLFSEDEALLDFKKSYPQVGIVIAVIFGSFVVYTINSLLFALCGVLLSLIVILIHASLRLRHMKNKIVNKIEGMGLERTPMGIILSYIGMKEESFT</sequence>
<dbReference type="OrthoDB" id="18213at2759"/>
<feature type="transmembrane region" description="Helical" evidence="5">
    <location>
        <begin position="104"/>
        <end position="122"/>
    </location>
</feature>
<evidence type="ECO:0000256" key="2">
    <source>
        <dbReference type="ARBA" id="ARBA00022692"/>
    </source>
</evidence>
<dbReference type="STRING" id="597456.A0A0L7QL42"/>
<evidence type="ECO:0000313" key="6">
    <source>
        <dbReference type="EMBL" id="KOC59325.1"/>
    </source>
</evidence>
<accession>A0A0L7QL42</accession>
<name>A0A0L7QL42_9HYME</name>
<evidence type="ECO:0000256" key="1">
    <source>
        <dbReference type="ARBA" id="ARBA00004141"/>
    </source>
</evidence>
<dbReference type="GO" id="GO:0016020">
    <property type="term" value="C:membrane"/>
    <property type="evidence" value="ECO:0007669"/>
    <property type="project" value="UniProtKB-SubCell"/>
</dbReference>
<dbReference type="PANTHER" id="PTHR12859:SF0">
    <property type="entry name" value="PRA1 FAMILY PROTEIN"/>
    <property type="match status" value="1"/>
</dbReference>
<reference evidence="6 7" key="1">
    <citation type="submission" date="2015-07" db="EMBL/GenBank/DDBJ databases">
        <title>The genome of Habropoda laboriosa.</title>
        <authorList>
            <person name="Pan H."/>
            <person name="Kapheim K."/>
        </authorList>
    </citation>
    <scope>NUCLEOTIDE SEQUENCE [LARGE SCALE GENOMIC DNA]</scope>
    <source>
        <strain evidence="6">0110345459</strain>
    </source>
</reference>
<keyword evidence="7" id="KW-1185">Reference proteome</keyword>
<gene>
    <name evidence="6" type="ORF">WH47_11511</name>
</gene>
<dbReference type="InterPro" id="IPR004895">
    <property type="entry name" value="Prenylated_rab_accept_PRA1"/>
</dbReference>
<dbReference type="Pfam" id="PF03208">
    <property type="entry name" value="PRA1"/>
    <property type="match status" value="1"/>
</dbReference>
<dbReference type="AlphaFoldDB" id="A0A0L7QL42"/>
<proteinExistence type="inferred from homology"/>
<dbReference type="EMBL" id="KQ414934">
    <property type="protein sequence ID" value="KOC59325.1"/>
    <property type="molecule type" value="Genomic_DNA"/>
</dbReference>
<evidence type="ECO:0000256" key="4">
    <source>
        <dbReference type="ARBA" id="ARBA00023136"/>
    </source>
</evidence>
<evidence type="ECO:0000256" key="5">
    <source>
        <dbReference type="RuleBase" id="RU363107"/>
    </source>
</evidence>
<evidence type="ECO:0000313" key="7">
    <source>
        <dbReference type="Proteomes" id="UP000053825"/>
    </source>
</evidence>
<comment type="similarity">
    <text evidence="5">Belongs to the PRA1 family.</text>
</comment>
<protein>
    <recommendedName>
        <fullName evidence="5">PRA1 family protein</fullName>
    </recommendedName>
</protein>
<feature type="transmembrane region" description="Helical" evidence="5">
    <location>
        <begin position="128"/>
        <end position="147"/>
    </location>
</feature>
<keyword evidence="4 5" id="KW-0472">Membrane</keyword>
<organism evidence="6 7">
    <name type="scientific">Habropoda laboriosa</name>
    <dbReference type="NCBI Taxonomy" id="597456"/>
    <lineage>
        <taxon>Eukaryota</taxon>
        <taxon>Metazoa</taxon>
        <taxon>Ecdysozoa</taxon>
        <taxon>Arthropoda</taxon>
        <taxon>Hexapoda</taxon>
        <taxon>Insecta</taxon>
        <taxon>Pterygota</taxon>
        <taxon>Neoptera</taxon>
        <taxon>Endopterygota</taxon>
        <taxon>Hymenoptera</taxon>
        <taxon>Apocrita</taxon>
        <taxon>Aculeata</taxon>
        <taxon>Apoidea</taxon>
        <taxon>Anthophila</taxon>
        <taxon>Apidae</taxon>
        <taxon>Habropoda</taxon>
    </lineage>
</organism>
<keyword evidence="2 5" id="KW-0812">Transmembrane</keyword>
<feature type="transmembrane region" description="Helical" evidence="5">
    <location>
        <begin position="48"/>
        <end position="68"/>
    </location>
</feature>
<evidence type="ECO:0000256" key="3">
    <source>
        <dbReference type="ARBA" id="ARBA00022989"/>
    </source>
</evidence>
<dbReference type="Proteomes" id="UP000053825">
    <property type="component" value="Unassembled WGS sequence"/>
</dbReference>
<feature type="transmembrane region" description="Helical" evidence="5">
    <location>
        <begin position="74"/>
        <end position="92"/>
    </location>
</feature>
<keyword evidence="3 5" id="KW-1133">Transmembrane helix</keyword>
<comment type="subcellular location">
    <subcellularLocation>
        <location evidence="1 5">Membrane</location>
        <topology evidence="1 5">Multi-pass membrane protein</topology>
    </subcellularLocation>
</comment>
<dbReference type="PANTHER" id="PTHR12859">
    <property type="entry name" value="PRA1 PROTEIN"/>
    <property type="match status" value="1"/>
</dbReference>